<organism evidence="1">
    <name type="scientific">Hexamita inflata</name>
    <dbReference type="NCBI Taxonomy" id="28002"/>
    <lineage>
        <taxon>Eukaryota</taxon>
        <taxon>Metamonada</taxon>
        <taxon>Diplomonadida</taxon>
        <taxon>Hexamitidae</taxon>
        <taxon>Hexamitinae</taxon>
        <taxon>Hexamita</taxon>
    </lineage>
</organism>
<dbReference type="AlphaFoldDB" id="A0AA86QHG4"/>
<gene>
    <name evidence="2" type="ORF">HINF_LOCUS20537</name>
    <name evidence="1" type="ORF">HINF_LOCUS39355</name>
</gene>
<dbReference type="Proteomes" id="UP001642409">
    <property type="component" value="Unassembled WGS sequence"/>
</dbReference>
<comment type="caution">
    <text evidence="1">The sequence shown here is derived from an EMBL/GenBank/DDBJ whole genome shotgun (WGS) entry which is preliminary data.</text>
</comment>
<keyword evidence="3" id="KW-1185">Reference proteome</keyword>
<dbReference type="EMBL" id="CATOUU010000825">
    <property type="protein sequence ID" value="CAI9951710.1"/>
    <property type="molecule type" value="Genomic_DNA"/>
</dbReference>
<evidence type="ECO:0000313" key="3">
    <source>
        <dbReference type="Proteomes" id="UP001642409"/>
    </source>
</evidence>
<protein>
    <submittedName>
        <fullName evidence="2">Hypothetical_protein</fullName>
    </submittedName>
</protein>
<evidence type="ECO:0000313" key="2">
    <source>
        <dbReference type="EMBL" id="CAL6007228.1"/>
    </source>
</evidence>
<proteinExistence type="predicted"/>
<dbReference type="EMBL" id="CAXDID020000055">
    <property type="protein sequence ID" value="CAL6007228.1"/>
    <property type="molecule type" value="Genomic_DNA"/>
</dbReference>
<name>A0AA86QHG4_9EUKA</name>
<reference evidence="2 3" key="2">
    <citation type="submission" date="2024-07" db="EMBL/GenBank/DDBJ databases">
        <authorList>
            <person name="Akdeniz Z."/>
        </authorList>
    </citation>
    <scope>NUCLEOTIDE SEQUENCE [LARGE SCALE GENOMIC DNA]</scope>
</reference>
<evidence type="ECO:0000313" key="1">
    <source>
        <dbReference type="EMBL" id="CAI9951710.1"/>
    </source>
</evidence>
<reference evidence="1" key="1">
    <citation type="submission" date="2023-06" db="EMBL/GenBank/DDBJ databases">
        <authorList>
            <person name="Kurt Z."/>
        </authorList>
    </citation>
    <scope>NUCLEOTIDE SEQUENCE</scope>
</reference>
<accession>A0AA86QHG4</accession>
<sequence length="195" mass="22476">MSDYLKQNDNLFQLKVMHKVVQKIIQSQVNAEDENVQLFLYIYQRNVYQKIGDYDSVKLFEKRISQHFKHPEVKEPEAPQIVVQQKVPDLKDFFDLDGGNLNSLEEVAQYLQSTFNPKQFLVQSTEIQNIIIGQEQTQKGGFTGVGQLVPKIKEDEDDYDQKDRRIGMSNALVSLNVNGERLDLCVADVRVQIGQ</sequence>